<protein>
    <submittedName>
        <fullName evidence="1">Uncharacterized protein</fullName>
    </submittedName>
</protein>
<dbReference type="AlphaFoldDB" id="X0U6V0"/>
<sequence>MRYSLDFVIPAGTTKAAPHTEIMYLTVGLLNKILVRFRAGCHNMVSIAVLDGLHQILPASQDLAIYGDSVTFDIPMKHYMSTKPYSVTLIGWSPLCLYDHIITFWFDLAEGETLAKQEFAEMMAHLGSKP</sequence>
<reference evidence="1" key="1">
    <citation type="journal article" date="2014" name="Front. Microbiol.">
        <title>High frequency of phylogenetically diverse reductive dehalogenase-homologous genes in deep subseafloor sedimentary metagenomes.</title>
        <authorList>
            <person name="Kawai M."/>
            <person name="Futagami T."/>
            <person name="Toyoda A."/>
            <person name="Takaki Y."/>
            <person name="Nishi S."/>
            <person name="Hori S."/>
            <person name="Arai W."/>
            <person name="Tsubouchi T."/>
            <person name="Morono Y."/>
            <person name="Uchiyama I."/>
            <person name="Ito T."/>
            <person name="Fujiyama A."/>
            <person name="Inagaki F."/>
            <person name="Takami H."/>
        </authorList>
    </citation>
    <scope>NUCLEOTIDE SEQUENCE</scope>
    <source>
        <strain evidence="1">Expedition CK06-06</strain>
    </source>
</reference>
<gene>
    <name evidence="1" type="ORF">S01H1_37948</name>
</gene>
<evidence type="ECO:0000313" key="1">
    <source>
        <dbReference type="EMBL" id="GAG01300.1"/>
    </source>
</evidence>
<comment type="caution">
    <text evidence="1">The sequence shown here is derived from an EMBL/GenBank/DDBJ whole genome shotgun (WGS) entry which is preliminary data.</text>
</comment>
<proteinExistence type="predicted"/>
<organism evidence="1">
    <name type="scientific">marine sediment metagenome</name>
    <dbReference type="NCBI Taxonomy" id="412755"/>
    <lineage>
        <taxon>unclassified sequences</taxon>
        <taxon>metagenomes</taxon>
        <taxon>ecological metagenomes</taxon>
    </lineage>
</organism>
<name>X0U6V0_9ZZZZ</name>
<accession>X0U6V0</accession>
<dbReference type="EMBL" id="BARS01023851">
    <property type="protein sequence ID" value="GAG01300.1"/>
    <property type="molecule type" value="Genomic_DNA"/>
</dbReference>